<dbReference type="AlphaFoldDB" id="A0A3E4N681"/>
<reference evidence="1 2" key="1">
    <citation type="submission" date="2018-08" db="EMBL/GenBank/DDBJ databases">
        <title>A genome reference for cultivated species of the human gut microbiota.</title>
        <authorList>
            <person name="Zou Y."/>
            <person name="Xue W."/>
            <person name="Luo G."/>
        </authorList>
    </citation>
    <scope>NUCLEOTIDE SEQUENCE [LARGE SCALE GENOMIC DNA]</scope>
    <source>
        <strain evidence="1 2">TF10-3AC</strain>
    </source>
</reference>
<protein>
    <submittedName>
        <fullName evidence="1">Uncharacterized protein</fullName>
    </submittedName>
</protein>
<evidence type="ECO:0000313" key="2">
    <source>
        <dbReference type="Proteomes" id="UP000260862"/>
    </source>
</evidence>
<dbReference type="RefSeq" id="WP_117670638.1">
    <property type="nucleotide sequence ID" value="NZ_CABOGR010000003.1"/>
</dbReference>
<comment type="caution">
    <text evidence="1">The sequence shown here is derived from an EMBL/GenBank/DDBJ whole genome shotgun (WGS) entry which is preliminary data.</text>
</comment>
<dbReference type="Proteomes" id="UP000260862">
    <property type="component" value="Unassembled WGS sequence"/>
</dbReference>
<sequence length="59" mass="6922">MKNQEQKEYEAPQTTCLEVELEQGFMKASVFEEKENTESLTIEDHNVDETFDFSADSWD</sequence>
<accession>A0A3E4N681</accession>
<dbReference type="EMBL" id="QSQT01000003">
    <property type="protein sequence ID" value="RGK57759.1"/>
    <property type="molecule type" value="Genomic_DNA"/>
</dbReference>
<evidence type="ECO:0000313" key="1">
    <source>
        <dbReference type="EMBL" id="RGK57759.1"/>
    </source>
</evidence>
<organism evidence="1 2">
    <name type="scientific">Phocaeicola plebeius</name>
    <dbReference type="NCBI Taxonomy" id="310297"/>
    <lineage>
        <taxon>Bacteria</taxon>
        <taxon>Pseudomonadati</taxon>
        <taxon>Bacteroidota</taxon>
        <taxon>Bacteroidia</taxon>
        <taxon>Bacteroidales</taxon>
        <taxon>Bacteroidaceae</taxon>
        <taxon>Phocaeicola</taxon>
    </lineage>
</organism>
<keyword evidence="2" id="KW-1185">Reference proteome</keyword>
<name>A0A3E4N681_9BACT</name>
<gene>
    <name evidence="1" type="ORF">DXD04_02705</name>
</gene>
<proteinExistence type="predicted"/>